<evidence type="ECO:0000256" key="7">
    <source>
        <dbReference type="SAM" id="Phobius"/>
    </source>
</evidence>
<comment type="caution">
    <text evidence="8">The sequence shown here is derived from an EMBL/GenBank/DDBJ whole genome shotgun (WGS) entry which is preliminary data.</text>
</comment>
<name>A0AAW2YYG3_9EUKA</name>
<evidence type="ECO:0000256" key="4">
    <source>
        <dbReference type="ARBA" id="ARBA00023098"/>
    </source>
</evidence>
<keyword evidence="3 7" id="KW-1133">Transmembrane helix</keyword>
<dbReference type="EMBL" id="JAOPGA020000784">
    <property type="protein sequence ID" value="KAL0481701.1"/>
    <property type="molecule type" value="Genomic_DNA"/>
</dbReference>
<dbReference type="GO" id="GO:0006629">
    <property type="term" value="P:lipid metabolic process"/>
    <property type="evidence" value="ECO:0007669"/>
    <property type="project" value="UniProtKB-KW"/>
</dbReference>
<evidence type="ECO:0000256" key="2">
    <source>
        <dbReference type="ARBA" id="ARBA00022692"/>
    </source>
</evidence>
<reference evidence="8 9" key="1">
    <citation type="submission" date="2024-03" db="EMBL/GenBank/DDBJ databases">
        <title>The Acrasis kona genome and developmental transcriptomes reveal deep origins of eukaryotic multicellular pathways.</title>
        <authorList>
            <person name="Sheikh S."/>
            <person name="Fu C.-J."/>
            <person name="Brown M.W."/>
            <person name="Baldauf S.L."/>
        </authorList>
    </citation>
    <scope>NUCLEOTIDE SEQUENCE [LARGE SCALE GENOMIC DNA]</scope>
    <source>
        <strain evidence="8 9">ATCC MYA-3509</strain>
    </source>
</reference>
<keyword evidence="2 7" id="KW-0812">Transmembrane</keyword>
<accession>A0AAW2YYG3</accession>
<protein>
    <submittedName>
        <fullName evidence="8">1-acyl-sn-glycerol-3-phosphate acyltransferase</fullName>
    </submittedName>
</protein>
<keyword evidence="5 7" id="KW-0472">Membrane</keyword>
<evidence type="ECO:0000256" key="1">
    <source>
        <dbReference type="ARBA" id="ARBA00022679"/>
    </source>
</evidence>
<proteinExistence type="predicted"/>
<dbReference type="PANTHER" id="PTHR23063:SF52">
    <property type="entry name" value="LYSOPHOSPHATIDYLCHOLINE ACYLTRANSFERASE"/>
    <property type="match status" value="1"/>
</dbReference>
<keyword evidence="9" id="KW-1185">Reference proteome</keyword>
<evidence type="ECO:0000256" key="5">
    <source>
        <dbReference type="ARBA" id="ARBA00023136"/>
    </source>
</evidence>
<evidence type="ECO:0000313" key="8">
    <source>
        <dbReference type="EMBL" id="KAL0481701.1"/>
    </source>
</evidence>
<dbReference type="PANTHER" id="PTHR23063">
    <property type="entry name" value="PHOSPHOLIPID ACYLTRANSFERASE"/>
    <property type="match status" value="1"/>
</dbReference>
<feature type="transmembrane region" description="Helical" evidence="7">
    <location>
        <begin position="38"/>
        <end position="63"/>
    </location>
</feature>
<keyword evidence="6 8" id="KW-0012">Acyltransferase</keyword>
<sequence>MTPTPAFIPCNMEMLQKTAAFQRKDLTHTQYYKIRSFILSYVFLLFPLRLAFILLTLFLYWAYLRVVDLGYFLGLYGPEMREEAAREVAIPGARFLMFNCGVHTITRYHVTEDELYEHRKKYIKEQEEGANDEIPRKDTRPSYMVVSNHHAFWDPAVIVSEFGECSFVVKADLATAPILGKLLHQLKTLFAGKGGVIDEINKRVKKYYETKEKFSFFNLP</sequence>
<evidence type="ECO:0000256" key="6">
    <source>
        <dbReference type="ARBA" id="ARBA00023315"/>
    </source>
</evidence>
<dbReference type="Proteomes" id="UP001431209">
    <property type="component" value="Unassembled WGS sequence"/>
</dbReference>
<dbReference type="GO" id="GO:0016746">
    <property type="term" value="F:acyltransferase activity"/>
    <property type="evidence" value="ECO:0007669"/>
    <property type="project" value="UniProtKB-KW"/>
</dbReference>
<evidence type="ECO:0000256" key="3">
    <source>
        <dbReference type="ARBA" id="ARBA00022989"/>
    </source>
</evidence>
<keyword evidence="4" id="KW-0443">Lipid metabolism</keyword>
<keyword evidence="1" id="KW-0808">Transferase</keyword>
<gene>
    <name evidence="8" type="ORF">AKO1_012525</name>
</gene>
<evidence type="ECO:0000313" key="9">
    <source>
        <dbReference type="Proteomes" id="UP001431209"/>
    </source>
</evidence>
<dbReference type="AlphaFoldDB" id="A0AAW2YYG3"/>
<organism evidence="8 9">
    <name type="scientific">Acrasis kona</name>
    <dbReference type="NCBI Taxonomy" id="1008807"/>
    <lineage>
        <taxon>Eukaryota</taxon>
        <taxon>Discoba</taxon>
        <taxon>Heterolobosea</taxon>
        <taxon>Tetramitia</taxon>
        <taxon>Eutetramitia</taxon>
        <taxon>Acrasidae</taxon>
        <taxon>Acrasis</taxon>
    </lineage>
</organism>
<dbReference type="SUPFAM" id="SSF69593">
    <property type="entry name" value="Glycerol-3-phosphate (1)-acyltransferase"/>
    <property type="match status" value="1"/>
</dbReference>